<evidence type="ECO:0000313" key="14">
    <source>
        <dbReference type="EMBL" id="VYT19229.1"/>
    </source>
</evidence>
<name>A0A6N2UN59_9FIRM</name>
<dbReference type="Pfam" id="PF18075">
    <property type="entry name" value="FtsX_ECD"/>
    <property type="match status" value="1"/>
</dbReference>
<keyword evidence="6 11" id="KW-0812">Transmembrane</keyword>
<keyword evidence="7 11" id="KW-1133">Transmembrane helix</keyword>
<dbReference type="InterPro" id="IPR003838">
    <property type="entry name" value="ABC3_permease_C"/>
</dbReference>
<evidence type="ECO:0000256" key="4">
    <source>
        <dbReference type="ARBA" id="ARBA00022475"/>
    </source>
</evidence>
<sequence length="303" mass="33324">MRISTLGYSIKQGVKNIGRNKMFSIASMATMAACIFLFGVFFSIVINFRYIVDKAEEGVAITVLFDADATDEQIKEIGEKLKSRDDVAEVKYISAEQAWEDFQKDYFGEDNADAAAGFEGDNPLIDSDNYEVYLKSVETQADLVKYAEGLDGVRQVNKSDVVADALGNVNVLIAYVSGGIILILLAVSIFLISNTVTMGITIRREEIAIMKYIGAKDFFVRAPFIVEGIFIGLIGAAVPLVALYFAYGKVVNYVLERFKILNNILDFLPVGQVYQILLPVGLILGVGIGFVGSFFTIRKHLKA</sequence>
<keyword evidence="8 10" id="KW-0472">Membrane</keyword>
<comment type="function">
    <text evidence="10">Part of the ABC transporter FtsEX involved in asymmetric cellular division facilitating the initiation of sporulation.</text>
</comment>
<evidence type="ECO:0000259" key="12">
    <source>
        <dbReference type="Pfam" id="PF02687"/>
    </source>
</evidence>
<protein>
    <recommendedName>
        <fullName evidence="3 10">Cell division protein FtsX</fullName>
    </recommendedName>
</protein>
<accession>A0A6N2UN59</accession>
<evidence type="ECO:0000256" key="9">
    <source>
        <dbReference type="ARBA" id="ARBA00023306"/>
    </source>
</evidence>
<evidence type="ECO:0000256" key="3">
    <source>
        <dbReference type="ARBA" id="ARBA00021907"/>
    </source>
</evidence>
<dbReference type="InterPro" id="IPR040690">
    <property type="entry name" value="FtsX_ECD"/>
</dbReference>
<dbReference type="GO" id="GO:0005886">
    <property type="term" value="C:plasma membrane"/>
    <property type="evidence" value="ECO:0007669"/>
    <property type="project" value="UniProtKB-SubCell"/>
</dbReference>
<dbReference type="NCBIfam" id="NF038347">
    <property type="entry name" value="FtsX_Gpos"/>
    <property type="match status" value="1"/>
</dbReference>
<comment type="similarity">
    <text evidence="2 10">Belongs to the ABC-4 integral membrane protein family. FtsX subfamily.</text>
</comment>
<evidence type="ECO:0000256" key="8">
    <source>
        <dbReference type="ARBA" id="ARBA00023136"/>
    </source>
</evidence>
<dbReference type="Pfam" id="PF02687">
    <property type="entry name" value="FtsX"/>
    <property type="match status" value="1"/>
</dbReference>
<feature type="transmembrane region" description="Helical" evidence="11">
    <location>
        <begin position="172"/>
        <end position="197"/>
    </location>
</feature>
<evidence type="ECO:0000259" key="13">
    <source>
        <dbReference type="Pfam" id="PF18075"/>
    </source>
</evidence>
<dbReference type="EMBL" id="CACRTG010000021">
    <property type="protein sequence ID" value="VYT19229.1"/>
    <property type="molecule type" value="Genomic_DNA"/>
</dbReference>
<keyword evidence="9 10" id="KW-0131">Cell cycle</keyword>
<feature type="domain" description="FtsX extracellular" evidence="13">
    <location>
        <begin position="59"/>
        <end position="156"/>
    </location>
</feature>
<evidence type="ECO:0000256" key="1">
    <source>
        <dbReference type="ARBA" id="ARBA00004651"/>
    </source>
</evidence>
<dbReference type="PANTHER" id="PTHR47755">
    <property type="entry name" value="CELL DIVISION PROTEIN FTSX"/>
    <property type="match status" value="1"/>
</dbReference>
<dbReference type="InterPro" id="IPR004513">
    <property type="entry name" value="FtsX"/>
</dbReference>
<keyword evidence="4 10" id="KW-1003">Cell membrane</keyword>
<keyword evidence="5 10" id="KW-0132">Cell division</keyword>
<gene>
    <name evidence="14" type="primary">ftsX</name>
    <name evidence="14" type="ORF">CNLFYP112_02188</name>
</gene>
<evidence type="ECO:0000256" key="11">
    <source>
        <dbReference type="SAM" id="Phobius"/>
    </source>
</evidence>
<feature type="transmembrane region" description="Helical" evidence="11">
    <location>
        <begin position="218"/>
        <end position="247"/>
    </location>
</feature>
<dbReference type="GO" id="GO:0051301">
    <property type="term" value="P:cell division"/>
    <property type="evidence" value="ECO:0007669"/>
    <property type="project" value="UniProtKB-KW"/>
</dbReference>
<comment type="subcellular location">
    <subcellularLocation>
        <location evidence="1">Cell membrane</location>
        <topology evidence="1">Multi-pass membrane protein</topology>
    </subcellularLocation>
</comment>
<dbReference type="InterPro" id="IPR058204">
    <property type="entry name" value="FtsX_firmicutes-type"/>
</dbReference>
<proteinExistence type="inferred from homology"/>
<evidence type="ECO:0000256" key="7">
    <source>
        <dbReference type="ARBA" id="ARBA00022989"/>
    </source>
</evidence>
<reference evidence="14" key="1">
    <citation type="submission" date="2019-11" db="EMBL/GenBank/DDBJ databases">
        <authorList>
            <person name="Feng L."/>
        </authorList>
    </citation>
    <scope>NUCLEOTIDE SEQUENCE</scope>
    <source>
        <strain evidence="14">CnexileLFYP112</strain>
    </source>
</reference>
<feature type="transmembrane region" description="Helical" evidence="11">
    <location>
        <begin position="276"/>
        <end position="297"/>
    </location>
</feature>
<evidence type="ECO:0000256" key="10">
    <source>
        <dbReference type="PIRNR" id="PIRNR003097"/>
    </source>
</evidence>
<evidence type="ECO:0000256" key="2">
    <source>
        <dbReference type="ARBA" id="ARBA00007379"/>
    </source>
</evidence>
<feature type="transmembrane region" description="Helical" evidence="11">
    <location>
        <begin position="21"/>
        <end position="46"/>
    </location>
</feature>
<dbReference type="PIRSF" id="PIRSF003097">
    <property type="entry name" value="FtsX"/>
    <property type="match status" value="1"/>
</dbReference>
<feature type="domain" description="ABC3 transporter permease C-terminal" evidence="12">
    <location>
        <begin position="180"/>
        <end position="301"/>
    </location>
</feature>
<dbReference type="PANTHER" id="PTHR47755:SF1">
    <property type="entry name" value="CELL DIVISION PROTEIN FTSX"/>
    <property type="match status" value="1"/>
</dbReference>
<dbReference type="AlphaFoldDB" id="A0A6N2UN59"/>
<organism evidence="14">
    <name type="scientific">[Clostridium] nexile</name>
    <dbReference type="NCBI Taxonomy" id="29361"/>
    <lineage>
        <taxon>Bacteria</taxon>
        <taxon>Bacillati</taxon>
        <taxon>Bacillota</taxon>
        <taxon>Clostridia</taxon>
        <taxon>Lachnospirales</taxon>
        <taxon>Lachnospiraceae</taxon>
        <taxon>Tyzzerella</taxon>
    </lineage>
</organism>
<evidence type="ECO:0000256" key="6">
    <source>
        <dbReference type="ARBA" id="ARBA00022692"/>
    </source>
</evidence>
<dbReference type="Gene3D" id="3.30.70.3040">
    <property type="match status" value="1"/>
</dbReference>
<evidence type="ECO:0000256" key="5">
    <source>
        <dbReference type="ARBA" id="ARBA00022618"/>
    </source>
</evidence>
<dbReference type="PROSITE" id="PS51257">
    <property type="entry name" value="PROKAR_LIPOPROTEIN"/>
    <property type="match status" value="1"/>
</dbReference>